<dbReference type="Pfam" id="PF01613">
    <property type="entry name" value="Flavin_Reduct"/>
    <property type="match status" value="1"/>
</dbReference>
<dbReference type="Gene3D" id="2.30.110.10">
    <property type="entry name" value="Electron Transport, Fmn-binding Protein, Chain A"/>
    <property type="match status" value="1"/>
</dbReference>
<evidence type="ECO:0000313" key="4">
    <source>
        <dbReference type="EMBL" id="PCC99271.1"/>
    </source>
</evidence>
<dbReference type="InterPro" id="IPR050268">
    <property type="entry name" value="NADH-dep_flavin_reductase"/>
</dbReference>
<evidence type="ECO:0000256" key="1">
    <source>
        <dbReference type="ARBA" id="ARBA00008898"/>
    </source>
</evidence>
<dbReference type="InterPro" id="IPR036388">
    <property type="entry name" value="WH-like_DNA-bd_sf"/>
</dbReference>
<dbReference type="GO" id="GO:0010181">
    <property type="term" value="F:FMN binding"/>
    <property type="evidence" value="ECO:0007669"/>
    <property type="project" value="InterPro"/>
</dbReference>
<evidence type="ECO:0000313" key="5">
    <source>
        <dbReference type="EMBL" id="QFY55025.1"/>
    </source>
</evidence>
<dbReference type="EMBL" id="CP033116">
    <property type="protein sequence ID" value="QFY55025.1"/>
    <property type="molecule type" value="Genomic_DNA"/>
</dbReference>
<dbReference type="Proteomes" id="UP000243750">
    <property type="component" value="Unassembled WGS sequence"/>
</dbReference>
<evidence type="ECO:0000313" key="7">
    <source>
        <dbReference type="Proteomes" id="UP000344571"/>
    </source>
</evidence>
<dbReference type="AlphaFoldDB" id="A0AA91Z5X4"/>
<dbReference type="InterPro" id="IPR012349">
    <property type="entry name" value="Split_barrel_FMN-bd"/>
</dbReference>
<organism evidence="4 6">
    <name type="scientific">Halopseudomonas pelagia</name>
    <dbReference type="NCBI Taxonomy" id="553151"/>
    <lineage>
        <taxon>Bacteria</taxon>
        <taxon>Pseudomonadati</taxon>
        <taxon>Pseudomonadota</taxon>
        <taxon>Gammaproteobacteria</taxon>
        <taxon>Pseudomonadales</taxon>
        <taxon>Pseudomonadaceae</taxon>
        <taxon>Halopseudomonas</taxon>
    </lineage>
</organism>
<dbReference type="PANTHER" id="PTHR30466:SF11">
    <property type="entry name" value="FLAVIN-DEPENDENT MONOOXYGENASE, REDUCTASE SUBUNIT HSAB"/>
    <property type="match status" value="1"/>
</dbReference>
<dbReference type="EMBL" id="NWMT01000112">
    <property type="protein sequence ID" value="PCC99271.1"/>
    <property type="molecule type" value="Genomic_DNA"/>
</dbReference>
<dbReference type="InterPro" id="IPR002563">
    <property type="entry name" value="Flavin_Rdtase-like_dom"/>
</dbReference>
<sequence length="331" mass="37094">MSNAPEFNAKQLRTALGTFSTGVTIITTRGEDGLDYGLTANSFNSVSMDPPLVLWSLSHNALSAPAFISSDHFAVHVLAADQTSLSNRFAKSGSDKFAGLSLTRGKGEVPLLQDCSARFECRAVHQYEGGDHVILVGEVLSFEHRVAAPLVFHSGGYRQLQQQADHADSASQNDWLGFLFGRAYYQIQLLIRQQLVRQDLQDEDYELLAILSLGDGRTAEELYQLHGFIGKQLTPEHLDEWVTKGFLEFRREHDGLDRAYFTPEGQCLAKQWLNSARSAEIQGLECLDLTETLELRRLIGKVIQHTGADLPAHWQKERIWKANNLWQQVVN</sequence>
<dbReference type="PANTHER" id="PTHR30466">
    <property type="entry name" value="FLAVIN REDUCTASE"/>
    <property type="match status" value="1"/>
</dbReference>
<evidence type="ECO:0000259" key="3">
    <source>
        <dbReference type="SMART" id="SM00903"/>
    </source>
</evidence>
<protein>
    <submittedName>
        <fullName evidence="5">Flavin reductase</fullName>
    </submittedName>
</protein>
<evidence type="ECO:0000313" key="6">
    <source>
        <dbReference type="Proteomes" id="UP000243750"/>
    </source>
</evidence>
<dbReference type="SMART" id="SM00903">
    <property type="entry name" value="Flavin_Reduct"/>
    <property type="match status" value="1"/>
</dbReference>
<comment type="similarity">
    <text evidence="1">Belongs to the non-flavoprotein flavin reductase family.</text>
</comment>
<dbReference type="RefSeq" id="WP_096346728.1">
    <property type="nucleotide sequence ID" value="NZ_CP033116.1"/>
</dbReference>
<reference evidence="5 7" key="2">
    <citation type="submission" date="2018-10" db="EMBL/GenBank/DDBJ databases">
        <title>Complete genome sequence of Pseudomonas pelagia strain Kongs-67.</title>
        <authorList>
            <person name="Sinha R.K."/>
            <person name="Krishnan K."/>
        </authorList>
    </citation>
    <scope>NUCLEOTIDE SEQUENCE [LARGE SCALE GENOMIC DNA]</scope>
    <source>
        <strain evidence="5 7">Kongs-67</strain>
    </source>
</reference>
<keyword evidence="7" id="KW-1185">Reference proteome</keyword>
<dbReference type="Proteomes" id="UP000344571">
    <property type="component" value="Chromosome"/>
</dbReference>
<proteinExistence type="inferred from homology"/>
<gene>
    <name evidence="4" type="ORF">CO192_11395</name>
    <name evidence="5" type="ORF">EAO82_00750</name>
</gene>
<accession>A0AA91Z5X4</accession>
<dbReference type="Gene3D" id="1.10.10.10">
    <property type="entry name" value="Winged helix-like DNA-binding domain superfamily/Winged helix DNA-binding domain"/>
    <property type="match status" value="1"/>
</dbReference>
<dbReference type="InterPro" id="IPR036390">
    <property type="entry name" value="WH_DNA-bd_sf"/>
</dbReference>
<dbReference type="SUPFAM" id="SSF50475">
    <property type="entry name" value="FMN-binding split barrel"/>
    <property type="match status" value="1"/>
</dbReference>
<keyword evidence="2" id="KW-0560">Oxidoreductase</keyword>
<reference evidence="4 6" key="1">
    <citation type="submission" date="2017-09" db="EMBL/GenBank/DDBJ databases">
        <title>Bacterial and phytoplankton interrelationship in Kongsfjorden, an Arctic fjord.</title>
        <authorList>
            <person name="Sinha R."/>
            <person name="Krishnan K."/>
        </authorList>
    </citation>
    <scope>NUCLEOTIDE SEQUENCE [LARGE SCALE GENOMIC DNA]</scope>
    <source>
        <strain evidence="4 6">58</strain>
    </source>
</reference>
<dbReference type="GO" id="GO:0042602">
    <property type="term" value="F:riboflavin reductase (NADPH) activity"/>
    <property type="evidence" value="ECO:0007669"/>
    <property type="project" value="TreeGrafter"/>
</dbReference>
<name>A0AA91Z5X4_9GAMM</name>
<feature type="domain" description="Flavin reductase like" evidence="3">
    <location>
        <begin position="16"/>
        <end position="159"/>
    </location>
</feature>
<evidence type="ECO:0000256" key="2">
    <source>
        <dbReference type="ARBA" id="ARBA00023002"/>
    </source>
</evidence>
<dbReference type="SUPFAM" id="SSF46785">
    <property type="entry name" value="Winged helix' DNA-binding domain"/>
    <property type="match status" value="1"/>
</dbReference>